<name>A0A1J5QIC0_9ZZZZ</name>
<evidence type="ECO:0000313" key="2">
    <source>
        <dbReference type="EMBL" id="OIQ79716.1"/>
    </source>
</evidence>
<organism evidence="2">
    <name type="scientific">mine drainage metagenome</name>
    <dbReference type="NCBI Taxonomy" id="410659"/>
    <lineage>
        <taxon>unclassified sequences</taxon>
        <taxon>metagenomes</taxon>
        <taxon>ecological metagenomes</taxon>
    </lineage>
</organism>
<dbReference type="AlphaFoldDB" id="A0A1J5QIC0"/>
<feature type="region of interest" description="Disordered" evidence="1">
    <location>
        <begin position="196"/>
        <end position="220"/>
    </location>
</feature>
<sequence length="220" mass="22959">MALRHEQADPVARGLSVVHRDTRVRGTVVVDQLIRHARAPQAAQHGMAGGFGHGQDQSIDPLGQQGIDGVGLASGVVAGGHQQHAVAAGRRRFLDALHAFAEHGVEDVGQDDADEMGPFAAQLAPEQVRPEAQGLHRGQNALACGRPDLGGFVQGPRHGGDGSASQLGDVVDGAGDHVDSHSEITRQWRWRATCASTGSGSTATGWRTASSRGRSLCESL</sequence>
<reference evidence="2" key="1">
    <citation type="submission" date="2016-10" db="EMBL/GenBank/DDBJ databases">
        <title>Sequence of Gallionella enrichment culture.</title>
        <authorList>
            <person name="Poehlein A."/>
            <person name="Muehling M."/>
            <person name="Daniel R."/>
        </authorList>
    </citation>
    <scope>NUCLEOTIDE SEQUENCE</scope>
</reference>
<gene>
    <name evidence="2" type="ORF">GALL_385460</name>
</gene>
<proteinExistence type="predicted"/>
<dbReference type="EMBL" id="MLJW01001170">
    <property type="protein sequence ID" value="OIQ79716.1"/>
    <property type="molecule type" value="Genomic_DNA"/>
</dbReference>
<evidence type="ECO:0000256" key="1">
    <source>
        <dbReference type="SAM" id="MobiDB-lite"/>
    </source>
</evidence>
<feature type="region of interest" description="Disordered" evidence="1">
    <location>
        <begin position="40"/>
        <end position="65"/>
    </location>
</feature>
<protein>
    <submittedName>
        <fullName evidence="2">Uncharacterized protein</fullName>
    </submittedName>
</protein>
<feature type="compositionally biased region" description="Low complexity" evidence="1">
    <location>
        <begin position="196"/>
        <end position="212"/>
    </location>
</feature>
<comment type="caution">
    <text evidence="2">The sequence shown here is derived from an EMBL/GenBank/DDBJ whole genome shotgun (WGS) entry which is preliminary data.</text>
</comment>
<accession>A0A1J5QIC0</accession>